<comment type="caution">
    <text evidence="2">The sequence shown here is derived from an EMBL/GenBank/DDBJ whole genome shotgun (WGS) entry which is preliminary data.</text>
</comment>
<evidence type="ECO:0000256" key="1">
    <source>
        <dbReference type="SAM" id="Phobius"/>
    </source>
</evidence>
<evidence type="ECO:0000313" key="2">
    <source>
        <dbReference type="EMBL" id="CAE1240392.1"/>
    </source>
</evidence>
<keyword evidence="3" id="KW-1185">Reference proteome</keyword>
<keyword evidence="1" id="KW-0812">Transmembrane</keyword>
<feature type="transmembrane region" description="Helical" evidence="1">
    <location>
        <begin position="65"/>
        <end position="91"/>
    </location>
</feature>
<evidence type="ECO:0000313" key="3">
    <source>
        <dbReference type="Proteomes" id="UP000597762"/>
    </source>
</evidence>
<sequence>MVFRAYFSPSPLSLFSDFLLFLFSFYRYRPPASTLYSSILSLIIVSLIFFPLLHLNQLLSNSALVIIYLSFFIAFNYLYSSLHLCPLIFVSQFPHPSIANITAMMITSEDKSLTFFIYLSIYLSGGSRLLTKVSPLSISIHLHGYLMAVFSLDQHDHR</sequence>
<accession>A0A812BNR4</accession>
<dbReference type="AlphaFoldDB" id="A0A812BNR4"/>
<reference evidence="2" key="1">
    <citation type="submission" date="2021-01" db="EMBL/GenBank/DDBJ databases">
        <authorList>
            <person name="Li R."/>
            <person name="Bekaert M."/>
        </authorList>
    </citation>
    <scope>NUCLEOTIDE SEQUENCE</scope>
    <source>
        <strain evidence="2">Farmed</strain>
    </source>
</reference>
<gene>
    <name evidence="2" type="ORF">SPHA_22325</name>
</gene>
<feature type="transmembrane region" description="Helical" evidence="1">
    <location>
        <begin position="33"/>
        <end position="53"/>
    </location>
</feature>
<organism evidence="2 3">
    <name type="scientific">Acanthosepion pharaonis</name>
    <name type="common">Pharaoh cuttlefish</name>
    <name type="synonym">Sepia pharaonis</name>
    <dbReference type="NCBI Taxonomy" id="158019"/>
    <lineage>
        <taxon>Eukaryota</taxon>
        <taxon>Metazoa</taxon>
        <taxon>Spiralia</taxon>
        <taxon>Lophotrochozoa</taxon>
        <taxon>Mollusca</taxon>
        <taxon>Cephalopoda</taxon>
        <taxon>Coleoidea</taxon>
        <taxon>Decapodiformes</taxon>
        <taxon>Sepiida</taxon>
        <taxon>Sepiina</taxon>
        <taxon>Sepiidae</taxon>
        <taxon>Acanthosepion</taxon>
    </lineage>
</organism>
<name>A0A812BNR4_ACAPH</name>
<dbReference type="EMBL" id="CAHIKZ030000824">
    <property type="protein sequence ID" value="CAE1240392.1"/>
    <property type="molecule type" value="Genomic_DNA"/>
</dbReference>
<keyword evidence="1" id="KW-1133">Transmembrane helix</keyword>
<protein>
    <submittedName>
        <fullName evidence="2">Uncharacterized protein</fullName>
    </submittedName>
</protein>
<proteinExistence type="predicted"/>
<keyword evidence="1" id="KW-0472">Membrane</keyword>
<dbReference type="Proteomes" id="UP000597762">
    <property type="component" value="Unassembled WGS sequence"/>
</dbReference>